<name>A0A085ZUP7_9FLAO</name>
<feature type="domain" description="TPM" evidence="1">
    <location>
        <begin position="4"/>
        <end position="116"/>
    </location>
</feature>
<evidence type="ECO:0000313" key="3">
    <source>
        <dbReference type="Proteomes" id="UP000028703"/>
    </source>
</evidence>
<dbReference type="Proteomes" id="UP000028703">
    <property type="component" value="Unassembled WGS sequence"/>
</dbReference>
<reference evidence="2 3" key="1">
    <citation type="submission" date="2014-07" db="EMBL/GenBank/DDBJ databases">
        <title>Genome of Chryseobacterium luteum DSM 18605.</title>
        <authorList>
            <person name="Stropko S.J."/>
            <person name="Pipes S.E."/>
            <person name="Newman J.D."/>
        </authorList>
    </citation>
    <scope>NUCLEOTIDE SEQUENCE [LARGE SCALE GENOMIC DNA]</scope>
    <source>
        <strain evidence="2 3">DSM 18605</strain>
    </source>
</reference>
<evidence type="ECO:0000259" key="1">
    <source>
        <dbReference type="Pfam" id="PF04536"/>
    </source>
</evidence>
<comment type="caution">
    <text evidence="2">The sequence shown here is derived from an EMBL/GenBank/DDBJ whole genome shotgun (WGS) entry which is preliminary data.</text>
</comment>
<proteinExistence type="predicted"/>
<organism evidence="2 3">
    <name type="scientific">Chryseobacterium luteum</name>
    <dbReference type="NCBI Taxonomy" id="421531"/>
    <lineage>
        <taxon>Bacteria</taxon>
        <taxon>Pseudomonadati</taxon>
        <taxon>Bacteroidota</taxon>
        <taxon>Flavobacteriia</taxon>
        <taxon>Flavobacteriales</taxon>
        <taxon>Weeksellaceae</taxon>
        <taxon>Chryseobacterium group</taxon>
        <taxon>Chryseobacterium</taxon>
    </lineage>
</organism>
<dbReference type="Gene3D" id="3.10.310.50">
    <property type="match status" value="1"/>
</dbReference>
<dbReference type="OrthoDB" id="9786161at2"/>
<dbReference type="InterPro" id="IPR007621">
    <property type="entry name" value="TPM_dom"/>
</dbReference>
<keyword evidence="3" id="KW-1185">Reference proteome</keyword>
<dbReference type="EMBL" id="JPRO01000004">
    <property type="protein sequence ID" value="KFF08161.1"/>
    <property type="molecule type" value="Genomic_DNA"/>
</dbReference>
<dbReference type="AlphaFoldDB" id="A0A085ZUP7"/>
<gene>
    <name evidence="2" type="ORF">IX38_08450</name>
</gene>
<dbReference type="eggNOG" id="COG3762">
    <property type="taxonomic scope" value="Bacteria"/>
</dbReference>
<dbReference type="STRING" id="421531.IX38_08450"/>
<dbReference type="Pfam" id="PF04536">
    <property type="entry name" value="TPM_phosphatase"/>
    <property type="match status" value="1"/>
</dbReference>
<accession>A0A085ZUP7</accession>
<protein>
    <submittedName>
        <fullName evidence="2">Membrane protein</fullName>
    </submittedName>
</protein>
<evidence type="ECO:0000313" key="2">
    <source>
        <dbReference type="EMBL" id="KFF08161.1"/>
    </source>
</evidence>
<sequence length="143" mass="16376">MMSRFLTNQQINSLVEAIQSAEEHSTGEIRVHIDSNTETENAQTAFGVFKELCMNTTTDRNAVLFHVNFERKYLTIIGDIGIHEKVHQSYWDHLHDYITAEFAKGNYYKALKSGILETGLELKKHFPVEGKNPNQLSNEITFS</sequence>